<organism evidence="2">
    <name type="scientific">Anthurium amnicola</name>
    <dbReference type="NCBI Taxonomy" id="1678845"/>
    <lineage>
        <taxon>Eukaryota</taxon>
        <taxon>Viridiplantae</taxon>
        <taxon>Streptophyta</taxon>
        <taxon>Embryophyta</taxon>
        <taxon>Tracheophyta</taxon>
        <taxon>Spermatophyta</taxon>
        <taxon>Magnoliopsida</taxon>
        <taxon>Liliopsida</taxon>
        <taxon>Araceae</taxon>
        <taxon>Pothoideae</taxon>
        <taxon>Potheae</taxon>
        <taxon>Anthurium</taxon>
    </lineage>
</organism>
<dbReference type="GO" id="GO:0016301">
    <property type="term" value="F:kinase activity"/>
    <property type="evidence" value="ECO:0007669"/>
    <property type="project" value="UniProtKB-KW"/>
</dbReference>
<keyword evidence="2" id="KW-0808">Transferase</keyword>
<dbReference type="PANTHER" id="PTHR33781">
    <property type="entry name" value="PROTEIN PHYTOCHROME KINASE SUBSTRATE 1-RELATED"/>
    <property type="match status" value="1"/>
</dbReference>
<dbReference type="EMBL" id="GDJX01006878">
    <property type="protein sequence ID" value="JAT61058.1"/>
    <property type="molecule type" value="Transcribed_RNA"/>
</dbReference>
<feature type="compositionally biased region" description="Basic and acidic residues" evidence="1">
    <location>
        <begin position="141"/>
        <end position="151"/>
    </location>
</feature>
<feature type="region of interest" description="Disordered" evidence="1">
    <location>
        <begin position="117"/>
        <end position="167"/>
    </location>
</feature>
<feature type="compositionally biased region" description="Basic and acidic residues" evidence="1">
    <location>
        <begin position="401"/>
        <end position="410"/>
    </location>
</feature>
<accession>A0A1D1Z2D9</accession>
<feature type="compositionally biased region" description="Basic residues" evidence="1">
    <location>
        <begin position="365"/>
        <end position="374"/>
    </location>
</feature>
<protein>
    <submittedName>
        <fullName evidence="2">Protein PHYTOCHROME KINASE SUBSTRATE 1</fullName>
    </submittedName>
</protein>
<dbReference type="InterPro" id="IPR039615">
    <property type="entry name" value="PKS"/>
</dbReference>
<evidence type="ECO:0000313" key="2">
    <source>
        <dbReference type="EMBL" id="JAT61058.1"/>
    </source>
</evidence>
<feature type="region of interest" description="Disordered" evidence="1">
    <location>
        <begin position="350"/>
        <end position="384"/>
    </location>
</feature>
<evidence type="ECO:0000256" key="1">
    <source>
        <dbReference type="SAM" id="MobiDB-lite"/>
    </source>
</evidence>
<sequence length="457" mass="48489">MTTTTMAAATFAPSNAGLSLAFFSLDDNPPVRHREASFSSYLTVADEGLSLRLSGELTERDAPSVQITLGSSARKKAAAAAEEELDVFGAERYFSGGMDAGEVAFEPEKPWKADAELAGRRTRSCTPSACSEASGNSRSSLLRDARRRENPRGSQRPHHPSAPGPGKRFLGLFPCSCSDGSSVEVDKISTAKEGLGGDGVDARPPGPKQVRPEFWHSEETGWRRVEREDIFSFPPASLRPTVEAKVFDEKRKARIASVDPFGAAFLGKEEVASSLRRSLAILTPLPPGGSSGGRGEDDACSEASSDLFEIESLSTGTVPLGGSGGTTTWYEPSEASIEWSVVTASAANFSVASDGEGSPPEKARRGGGHVRPRQQRPGGGLLAGCGSAKAVNVVASTYRVPERVESSAEPRRHRSMDSGLPEARYHAESPRSVDFEHGRGGHVLAPRGIPPAPCRRM</sequence>
<feature type="compositionally biased region" description="Pro residues" evidence="1">
    <location>
        <begin position="448"/>
        <end position="457"/>
    </location>
</feature>
<feature type="compositionally biased region" description="Polar residues" evidence="1">
    <location>
        <begin position="124"/>
        <end position="136"/>
    </location>
</feature>
<gene>
    <name evidence="2" type="primary">PKS1_0</name>
    <name evidence="2" type="ORF">g.62878</name>
</gene>
<keyword evidence="2" id="KW-0418">Kinase</keyword>
<feature type="region of interest" description="Disordered" evidence="1">
    <location>
        <begin position="283"/>
        <end position="304"/>
    </location>
</feature>
<dbReference type="GO" id="GO:0009638">
    <property type="term" value="P:phototropism"/>
    <property type="evidence" value="ECO:0007669"/>
    <property type="project" value="InterPro"/>
</dbReference>
<name>A0A1D1Z2D9_9ARAE</name>
<dbReference type="PANTHER" id="PTHR33781:SF4">
    <property type="entry name" value="PROTEIN PHYTOCHROME KINASE SUBSTRATE 1"/>
    <property type="match status" value="1"/>
</dbReference>
<proteinExistence type="predicted"/>
<feature type="compositionally biased region" description="Basic and acidic residues" evidence="1">
    <location>
        <begin position="423"/>
        <end position="439"/>
    </location>
</feature>
<reference evidence="2" key="1">
    <citation type="submission" date="2015-07" db="EMBL/GenBank/DDBJ databases">
        <title>Transcriptome Assembly of Anthurium amnicola.</title>
        <authorList>
            <person name="Suzuki J."/>
        </authorList>
    </citation>
    <scope>NUCLEOTIDE SEQUENCE</scope>
</reference>
<dbReference type="AlphaFoldDB" id="A0A1D1Z2D9"/>
<feature type="region of interest" description="Disordered" evidence="1">
    <location>
        <begin position="401"/>
        <end position="457"/>
    </location>
</feature>
<feature type="region of interest" description="Disordered" evidence="1">
    <location>
        <begin position="192"/>
        <end position="212"/>
    </location>
</feature>